<feature type="domain" description="Carrier" evidence="8">
    <location>
        <begin position="2677"/>
        <end position="2752"/>
    </location>
</feature>
<dbReference type="GO" id="GO:0072330">
    <property type="term" value="P:monocarboxylic acid biosynthetic process"/>
    <property type="evidence" value="ECO:0007669"/>
    <property type="project" value="UniProtKB-ARBA"/>
</dbReference>
<feature type="domain" description="Carrier" evidence="8">
    <location>
        <begin position="2056"/>
        <end position="2131"/>
    </location>
</feature>
<comment type="caution">
    <text evidence="9">The sequence shown here is derived from an EMBL/GenBank/DDBJ whole genome shotgun (WGS) entry which is preliminary data.</text>
</comment>
<keyword evidence="6" id="KW-0677">Repeat</keyword>
<evidence type="ECO:0000313" key="9">
    <source>
        <dbReference type="EMBL" id="MBB4774400.1"/>
    </source>
</evidence>
<evidence type="ECO:0000256" key="6">
    <source>
        <dbReference type="ARBA" id="ARBA00022737"/>
    </source>
</evidence>
<dbReference type="NCBIfam" id="NF003417">
    <property type="entry name" value="PRK04813.1"/>
    <property type="match status" value="4"/>
</dbReference>
<dbReference type="Gene3D" id="3.30.559.30">
    <property type="entry name" value="Nonribosomal peptide synthetase, condensation domain"/>
    <property type="match status" value="5"/>
</dbReference>
<dbReference type="PROSITE" id="PS50075">
    <property type="entry name" value="CARRIER"/>
    <property type="match status" value="4"/>
</dbReference>
<dbReference type="CDD" id="cd19540">
    <property type="entry name" value="LCL_NRPS-like"/>
    <property type="match status" value="3"/>
</dbReference>
<dbReference type="InterPro" id="IPR042099">
    <property type="entry name" value="ANL_N_sf"/>
</dbReference>
<dbReference type="NCBIfam" id="TIGR01733">
    <property type="entry name" value="AA-adenyl-dom"/>
    <property type="match status" value="3"/>
</dbReference>
<keyword evidence="7" id="KW-0045">Antibiotic biosynthesis</keyword>
<dbReference type="Pfam" id="PF00550">
    <property type="entry name" value="PP-binding"/>
    <property type="match status" value="4"/>
</dbReference>
<protein>
    <submittedName>
        <fullName evidence="9">Amino acid adenylation domain-containing protein/non-ribosomal peptide synthase protein (TIGR01720 family)</fullName>
    </submittedName>
</protein>
<dbReference type="FunFam" id="3.30.559.30:FF:000001">
    <property type="entry name" value="Non-ribosomal peptide synthetase"/>
    <property type="match status" value="3"/>
</dbReference>
<dbReference type="Gene3D" id="3.30.559.10">
    <property type="entry name" value="Chloramphenicol acetyltransferase-like domain"/>
    <property type="match status" value="5"/>
</dbReference>
<dbReference type="InterPro" id="IPR045851">
    <property type="entry name" value="AMP-bd_C_sf"/>
</dbReference>
<dbReference type="FunFam" id="1.10.1200.10:FF:000005">
    <property type="entry name" value="Nonribosomal peptide synthetase 1"/>
    <property type="match status" value="1"/>
</dbReference>
<dbReference type="Pfam" id="PF00668">
    <property type="entry name" value="Condensation"/>
    <property type="match status" value="5"/>
</dbReference>
<keyword evidence="5" id="KW-0436">Ligase</keyword>
<dbReference type="InterPro" id="IPR001242">
    <property type="entry name" value="Condensation_dom"/>
</dbReference>
<evidence type="ECO:0000256" key="5">
    <source>
        <dbReference type="ARBA" id="ARBA00022598"/>
    </source>
</evidence>
<organism evidence="9 10">
    <name type="scientific">Actinomadura livida</name>
    <dbReference type="NCBI Taxonomy" id="79909"/>
    <lineage>
        <taxon>Bacteria</taxon>
        <taxon>Bacillati</taxon>
        <taxon>Actinomycetota</taxon>
        <taxon>Actinomycetes</taxon>
        <taxon>Streptosporangiales</taxon>
        <taxon>Thermomonosporaceae</taxon>
        <taxon>Actinomadura</taxon>
    </lineage>
</organism>
<dbReference type="Pfam" id="PF00501">
    <property type="entry name" value="AMP-binding"/>
    <property type="match status" value="3"/>
</dbReference>
<dbReference type="InterPro" id="IPR010071">
    <property type="entry name" value="AA_adenyl_dom"/>
</dbReference>
<dbReference type="CDD" id="cd17643">
    <property type="entry name" value="A_NRPS_Cytc1-like"/>
    <property type="match status" value="1"/>
</dbReference>
<dbReference type="Gene3D" id="3.30.300.30">
    <property type="match status" value="4"/>
</dbReference>
<dbReference type="InterPro" id="IPR006162">
    <property type="entry name" value="Ppantetheine_attach_site"/>
</dbReference>
<evidence type="ECO:0000256" key="4">
    <source>
        <dbReference type="ARBA" id="ARBA00022553"/>
    </source>
</evidence>
<evidence type="ECO:0000256" key="3">
    <source>
        <dbReference type="ARBA" id="ARBA00022450"/>
    </source>
</evidence>
<proteinExistence type="inferred from homology"/>
<sequence>MSTEYVPLSAAQRSVWYAQQLAPETPIHIAQYIEIEGPVDHGLFDRVARIAAHESLAMNARIAEVDGIPHQILDPDATATIPLVDLSGEPDPDAASRAWMKERMAEPLPPDGERLHRTALLRLSPDLHRWFLRAHHTTLDAYSGLMISRRAAEIYTLLANGGEYEPGELGDFRAVLAEEDAYRASEKFERDRAYWLERFADRPVAVSLADGMAEPTADYLSRSTVIPPDGTAALAAGARRLRTAAPGLAIAATAAYVARMTGTEDVILGLAVSGRASAASRETPAMLSTVLPLRVRVRPDMTVEELVRAATRASARVLRHQRYRREDLLRDLRLLGERRRLHGPVINVMAFDYRLDFAGLPARAHAITTGPIDDLSINIYDNFDGTGMRVDFDAHPDLYAGDEVATHLERYVRLLRTLGAADPATPLREIGLLDDAERARVLEEWNGTALHVEPAVVPELFEAQAARAPGAPAVTHGDTTLTYRELDERANRLAHHLIARGIGAEDFVALALPRNADLVVAALAVLKAGAAYQPVDLAYPSGRIAYMLEDAAPACVITTSGADLPGATPRVLLDDLDLAAYPATAPTDADRVRPLRPGNAAYVIYTSGSTGRPKGVVVSHANVVDLCAWANEDFGPERLARVLFSTSLNFDVSVFEWLTPLTAGGHIEVVRDLLDVAERGGWKGTLISGVPSAMSALLATGSLRLEASAGGSGGSSPQIELEAGDIVLAGEALPARLVHDLRALAPDARISNIYGPTEATVYVTAWFDDGNTGGHAPIGRPLANTRAYVLDAALEPVPAGVPGELYLAGDGLARGYLNRPELSADRFVACPFGKPGERMYRTGDLVRWRQSGSRGVWGVAPPQEDHAGQIEYLGRLDHQVKVRGFRIEPGEIETALSAHPAVTQSVVVAREDAAGDTVLVGYAVADGADPAELKRSVAAVLPEYMVPSAIVLLDAMPLNPNGKLDRAALPEPVLAPAAEGRGPRNAREEILCAAFAEVLGVARVGVDDNFFDLGGDSLKATRVVSRVRSALHADLAVRALFEAPTVAALAELLAGTGVDARPKPVPAERPELVPVSYAQRRLWFIHDLEGPSATYHIPIPLRLTGAFDLAAVRAAMRDVMARHESLRTVFTVVEGEPYQRVRTLEEIRPEPEIADCDPAGLDAAVFAAATRGFDLAAEAPVRAHVFRIADDDHLLLLVLHHIAGDGWSMEPLAADLLAAYAARAAGEEPRWAPLPVQYADYSLWQREVLGDETDPGSVVARQLAYWRTALAGIPEELSLPADRPRPARATYRGAQHAFALPPGLHAALAALGRDHRASMFMVVQAALAGLFTRLGAGTDVPIGSPVAGRPDEALNDLVGVFVNTLVLRTDTSGDPSFAELLARVRDADLAAYAHQDVPFERLVEVLNPQRSMARHPLFQVMVSMQNDPSARVGLPGLTVALEPVDPGVSRFDLALLVDERHDAAGAPGGIECRLEYALDLFDPETAASMAARLERLLAQVAADPSLPLSAVDLLDDAERDTLLNAWNDTRLPVASAVVPDLFEAQAARTPDATAVIAGGTRLTYAELNDRANRLARCLIEHGVGPEDFVALALPRDADLVAAALAVLKAGAGYQPIDPAYPADRIAYMLEDAAPACVITTRSVELPGGTPRIELDALSLDGYPGKDVTDAERVRPLHPGNPAYVIYTSGSTGRPKGVVISHANVVDFCAESMASYGPDRMRRVLFSTSLNFDVSVFEWLVPLTIGGEIEVVRDLLEIAERGGWSGTLISGVPSAVAVLLSRGGPDGGFRLDAGDVALGGEALPPQLVRDLRALLPDARISNIYGPTEATVFVTGWYDDGNTEGHAPIGRPMANTRAYVLDERLRPVPVGVPGELYVSGDGLARGYLRRPALTADRFVACPFAGPGERMYRTGDLVRWRRSSSRGAGAWGVDPPQEDRAGHIEYLGRLDHQVKVRGFRIELGEIETVLSDHPAVAQSVVVARRDAVGDNVLAGYVVASPGGRVEPAELRAFVAKTLPDYMVPSAVVVLDAMPLNPNGKLDRAALPEPDFAASLTDRGPRDAREEILSGIFAGVLGLDRVGVDDGFFDLGGDSLKATRVVARARAALDVELPVRALFEAPTVAGLAEHIASATAAARPALRPAGRPDPLPVSYAQERLWFLNRLEGLTATYNMPIPLRLTGAVDHDAMREALRDVVARHESLRTLFGDADGEPHQVVLAPGDADPVLTVGETDDVPGTLFMDATRGFDLANELPIRAHLYRLGADEHLLLIVMHHIAGDGWSMAPLARDVITAYLARREGRAPEWAPLPVQYADYALWQRELLGSERDPASLAARQIAYWKDALAGLPDEIRLPADRPRPGRASYRGAQVPFEVPADLADGLRALARDHQVSVFMVLHAALAALLTRLGAGTDVPIGSPVAGRTDEALDDLVGVFVNTLVLRTDTSGDPSFAELLARVRDADLAAYAHQDVPFERLVEVLNPVRSLSRHPLFQVMLTLQNNPEASVELPGLNVAVEPVDAGVAKFDLEFLLEDARDGGGGFAGTLEYALDLFDRDTAERLAGWFRRTLEAVVASGAAVTVEGLDLPGAPADSVQAPSAEGPAAEGPVEKRLVAYVVAAPGEAPDPEELRAHIRGSLPESMVPAAVVVLDEMPLTPNGKVDVKALPKPELAAAPATAYRAPSGETEEAVAAVFADLLGVDRVGADDDFFALGGNSLIAMRVVSRVRRVLDVELPVRALFEAPTAAGLAALLGRGARHEPGRPALEPRERPAAVPPSYAQQRLWFLNRFEGPSATYNMPTALRIRGRLDVAALRAAIGDVVERHETLRTVLPDSGGVPRQLVLDPAAARPELEVADTTEAELPTRLAMAAGYAFDISAEPPLRTHLFRLGPEEHVALLLMHHIAGDGWSMAPLARDVITAYAARAGGEEPRWAPLPVQYADYTLWQQDLFGSEDDPDSLISRQIAYWKDALAGLPEELRLPADRPRPAQASYRGGTARFRLGPDVHGPLLALARETGASPFMVAQAAFAGLLTRLGAGTDVPIGSPIAGRSDEALDDLVGMFVNMLVFRTDTSGDPSFRELVRRVRETDLAAYAHQDVPFERLVEVLNPPRHLARHPLFQVGLTFQNNPEARLEMPGFSAEVEPLTSGAARFDLLMILTEREDGLDGELEYALDLYDPATARRLIERFERYLASLLADPDAPIGAADVLSGDERAEILGDWAGGRAPVAERSTIPALFEAQAAARPDAPAVTCDGVSWTYGEVNAKANRLARRLVEQGAGPERFVALSLPRSADLVVALLAVLKTGAAYVPMDPDYPEDRIAYMVEDARPVLTIGPDDLDATGYDDTDLGVAIAPEHPAYVIYTSGSTGRPKGVVVPHQNVVRLLRSTEQWFDFGPDDVWTLFHSYAFDFTVWELWGSLLYGGRLVVVPYMTSRSPQDFLKLLVDERVTVLNQTPSAFYQLMAADKDAPGSDLALRYIVFGGEALELGRLEDWYSRHAEDAPVLVNMYGITETTVHVSYLALDRAYAATAPGSVIGVGIPDLKVYVLDDRLQPVPPGVVGELYVAGAGLARGYLNRPGLSGERFVADPFGEPGTRMYRTGDVGRWLNDGRLEYLGRSDQQVQLRGFRIELGEIESALARHDAVSDVAVLVRDERLVAYVAGSGIDSGELRRFAAKGLPDYMVPAVVMELDALPLTVNGKLDRAALPAPDFAAKVSSRAPRTAEEETLSRLFAEVLGLERVGVDDGFFDLGGDSIIAIQLVSRARQSGLVVTPRDVFQHQTVAELAATARPVGEGEEIEAEAPGAGTGPVPVTPIVAWLRDRVGGDAALISGFHQAMLLRTPPDLGPDRLADALRTLMDHHDVLRLRLDVDGDRWQPVVRQPGACDAAALVTRVDAAGLDADKLQAVITEQATAARDRLDPREGTVAQLVWFDAGTDQGRLLVVLHHLVVDGVSWRILLPDLVTAWAGGELQPVGTSFRRWAQKLTAAERDEDELEDWLDIVDGPPQKLADRALDPRADIAARARSLSVDLPADVTGPLLTDVPAAFHGRANDVLLTGLALAVAQWRRHRGGRGTGVLVDVEGHGRTDAVPGVDVSRTAGWFTSIHPVRLDAGTAVGGAAIKKVKEQLRAVPGDGIGYGLLRHGGGEAAEELAEAPPAQLAFNYLGRVDGGADGGDWTLASEELPPGEDPRMPLAHLLEVNAVARDLPGGPVLSATWTWPGGLLDGADVRELAEGWFTALRGLVADAASGEAGGFTPSDLLVDLDQGEIDKLQNAWRRQH</sequence>
<dbReference type="PANTHER" id="PTHR45527:SF1">
    <property type="entry name" value="FATTY ACID SYNTHASE"/>
    <property type="match status" value="1"/>
</dbReference>
<dbReference type="FunFam" id="3.40.50.12780:FF:000012">
    <property type="entry name" value="Non-ribosomal peptide synthetase"/>
    <property type="match status" value="1"/>
</dbReference>
<accession>A0A7W7IC73</accession>
<comment type="cofactor">
    <cofactor evidence="1">
        <name>pantetheine 4'-phosphate</name>
        <dbReference type="ChEBI" id="CHEBI:47942"/>
    </cofactor>
</comment>
<dbReference type="SUPFAM" id="SSF47336">
    <property type="entry name" value="ACP-like"/>
    <property type="match status" value="4"/>
</dbReference>
<dbReference type="PROSITE" id="PS00455">
    <property type="entry name" value="AMP_BINDING"/>
    <property type="match status" value="3"/>
</dbReference>
<evidence type="ECO:0000313" key="10">
    <source>
        <dbReference type="Proteomes" id="UP000549343"/>
    </source>
</evidence>
<feature type="domain" description="Carrier" evidence="8">
    <location>
        <begin position="982"/>
        <end position="1057"/>
    </location>
</feature>
<gene>
    <name evidence="9" type="ORF">F4557_002818</name>
</gene>
<dbReference type="PROSITE" id="PS00012">
    <property type="entry name" value="PHOSPHOPANTETHEINE"/>
    <property type="match status" value="4"/>
</dbReference>
<dbReference type="NCBIfam" id="TIGR01720">
    <property type="entry name" value="NRPS-para261"/>
    <property type="match status" value="1"/>
</dbReference>
<dbReference type="Gene3D" id="1.10.1200.10">
    <property type="entry name" value="ACP-like"/>
    <property type="match status" value="4"/>
</dbReference>
<dbReference type="Proteomes" id="UP000549343">
    <property type="component" value="Unassembled WGS sequence"/>
</dbReference>
<dbReference type="FunFam" id="2.30.38.10:FF:000001">
    <property type="entry name" value="Non-ribosomal peptide synthetase PvdI"/>
    <property type="match status" value="3"/>
</dbReference>
<evidence type="ECO:0000256" key="2">
    <source>
        <dbReference type="ARBA" id="ARBA00006432"/>
    </source>
</evidence>
<dbReference type="InterPro" id="IPR023213">
    <property type="entry name" value="CAT-like_dom_sf"/>
</dbReference>
<comment type="similarity">
    <text evidence="2">Belongs to the ATP-dependent AMP-binding enzyme family.</text>
</comment>
<dbReference type="GO" id="GO:0031177">
    <property type="term" value="F:phosphopantetheine binding"/>
    <property type="evidence" value="ECO:0007669"/>
    <property type="project" value="InterPro"/>
</dbReference>
<dbReference type="GO" id="GO:0005829">
    <property type="term" value="C:cytosol"/>
    <property type="evidence" value="ECO:0007669"/>
    <property type="project" value="TreeGrafter"/>
</dbReference>
<evidence type="ECO:0000256" key="1">
    <source>
        <dbReference type="ARBA" id="ARBA00001957"/>
    </source>
</evidence>
<dbReference type="SMART" id="SM00823">
    <property type="entry name" value="PKS_PP"/>
    <property type="match status" value="4"/>
</dbReference>
<keyword evidence="3" id="KW-0596">Phosphopantetheine</keyword>
<dbReference type="InterPro" id="IPR000873">
    <property type="entry name" value="AMP-dep_synth/lig_dom"/>
</dbReference>
<dbReference type="InterPro" id="IPR020806">
    <property type="entry name" value="PKS_PP-bd"/>
</dbReference>
<dbReference type="RefSeq" id="WP_184883036.1">
    <property type="nucleotide sequence ID" value="NZ_JACHMV010000001.1"/>
</dbReference>
<dbReference type="GO" id="GO:0017000">
    <property type="term" value="P:antibiotic biosynthetic process"/>
    <property type="evidence" value="ECO:0007669"/>
    <property type="project" value="UniProtKB-KW"/>
</dbReference>
<dbReference type="Gene3D" id="2.30.38.10">
    <property type="entry name" value="Luciferase, Domain 3"/>
    <property type="match status" value="2"/>
</dbReference>
<dbReference type="SUPFAM" id="SSF56801">
    <property type="entry name" value="Acetyl-CoA synthetase-like"/>
    <property type="match status" value="4"/>
</dbReference>
<name>A0A7W7IC73_9ACTN</name>
<dbReference type="InterPro" id="IPR025110">
    <property type="entry name" value="AMP-bd_C"/>
</dbReference>
<dbReference type="Pfam" id="PF13193">
    <property type="entry name" value="AMP-binding_C"/>
    <property type="match status" value="4"/>
</dbReference>
<dbReference type="EMBL" id="JACHMV010000001">
    <property type="protein sequence ID" value="MBB4774400.1"/>
    <property type="molecule type" value="Genomic_DNA"/>
</dbReference>
<dbReference type="FunFam" id="3.40.50.980:FF:000001">
    <property type="entry name" value="Non-ribosomal peptide synthetase"/>
    <property type="match status" value="2"/>
</dbReference>
<dbReference type="InterPro" id="IPR020845">
    <property type="entry name" value="AMP-binding_CS"/>
</dbReference>
<evidence type="ECO:0000259" key="8">
    <source>
        <dbReference type="PROSITE" id="PS50075"/>
    </source>
</evidence>
<dbReference type="FunFam" id="3.30.300.30:FF:000010">
    <property type="entry name" value="Enterobactin synthetase component F"/>
    <property type="match status" value="2"/>
</dbReference>
<dbReference type="InterPro" id="IPR009081">
    <property type="entry name" value="PP-bd_ACP"/>
</dbReference>
<dbReference type="SUPFAM" id="SSF52777">
    <property type="entry name" value="CoA-dependent acyltransferases"/>
    <property type="match status" value="10"/>
</dbReference>
<dbReference type="InterPro" id="IPR010060">
    <property type="entry name" value="NRPS_synth"/>
</dbReference>
<keyword evidence="4" id="KW-0597">Phosphoprotein</keyword>
<dbReference type="GO" id="GO:0043041">
    <property type="term" value="P:amino acid activation for nonribosomal peptide biosynthetic process"/>
    <property type="evidence" value="ECO:0007669"/>
    <property type="project" value="TreeGrafter"/>
</dbReference>
<dbReference type="Gene3D" id="3.40.50.12780">
    <property type="entry name" value="N-terminal domain of ligase-like"/>
    <property type="match status" value="1"/>
</dbReference>
<dbReference type="GO" id="GO:0008610">
    <property type="term" value="P:lipid biosynthetic process"/>
    <property type="evidence" value="ECO:0007669"/>
    <property type="project" value="UniProtKB-ARBA"/>
</dbReference>
<dbReference type="GO" id="GO:0044550">
    <property type="term" value="P:secondary metabolite biosynthetic process"/>
    <property type="evidence" value="ECO:0007669"/>
    <property type="project" value="UniProtKB-ARBA"/>
</dbReference>
<evidence type="ECO:0000256" key="7">
    <source>
        <dbReference type="ARBA" id="ARBA00023194"/>
    </source>
</evidence>
<feature type="domain" description="Carrier" evidence="8">
    <location>
        <begin position="3714"/>
        <end position="3788"/>
    </location>
</feature>
<dbReference type="InterPro" id="IPR036736">
    <property type="entry name" value="ACP-like_sf"/>
</dbReference>
<dbReference type="FunFam" id="1.10.1200.10:FF:000016">
    <property type="entry name" value="Non-ribosomal peptide synthase"/>
    <property type="match status" value="3"/>
</dbReference>
<dbReference type="GO" id="GO:0016874">
    <property type="term" value="F:ligase activity"/>
    <property type="evidence" value="ECO:0007669"/>
    <property type="project" value="UniProtKB-KW"/>
</dbReference>
<dbReference type="Gene3D" id="3.40.50.980">
    <property type="match status" value="4"/>
</dbReference>
<reference evidence="9 10" key="1">
    <citation type="submission" date="2020-08" db="EMBL/GenBank/DDBJ databases">
        <title>Sequencing the genomes of 1000 actinobacteria strains.</title>
        <authorList>
            <person name="Klenk H.-P."/>
        </authorList>
    </citation>
    <scope>NUCLEOTIDE SEQUENCE [LARGE SCALE GENOMIC DNA]</scope>
    <source>
        <strain evidence="9 10">DSM 44772</strain>
    </source>
</reference>
<dbReference type="FunFam" id="3.40.50.980:FF:000002">
    <property type="entry name" value="Enterobactin synthetase component F"/>
    <property type="match status" value="1"/>
</dbReference>
<dbReference type="PANTHER" id="PTHR45527">
    <property type="entry name" value="NONRIBOSOMAL PEPTIDE SYNTHETASE"/>
    <property type="match status" value="1"/>
</dbReference>
<dbReference type="CDD" id="cd05930">
    <property type="entry name" value="A_NRPS"/>
    <property type="match status" value="2"/>
</dbReference>